<protein>
    <submittedName>
        <fullName evidence="2">S-adenosyl-L-methionine-dependent methyltransferase</fullName>
    </submittedName>
</protein>
<dbReference type="Pfam" id="PF02353">
    <property type="entry name" value="CMAS"/>
    <property type="match status" value="1"/>
</dbReference>
<dbReference type="OrthoDB" id="506498at2759"/>
<dbReference type="PANTHER" id="PTHR43832:SF1">
    <property type="entry name" value="S-ADENOSYL-L-METHIONINE-DEPENDENT METHYLTRANSFERASES SUPERFAMILY PROTEIN"/>
    <property type="match status" value="1"/>
</dbReference>
<proteinExistence type="inferred from homology"/>
<accession>A0A8H6ICR6</accession>
<keyword evidence="2" id="KW-0489">Methyltransferase</keyword>
<dbReference type="GO" id="GO:0008168">
    <property type="term" value="F:methyltransferase activity"/>
    <property type="evidence" value="ECO:0007669"/>
    <property type="project" value="UniProtKB-KW"/>
</dbReference>
<dbReference type="GO" id="GO:0032259">
    <property type="term" value="P:methylation"/>
    <property type="evidence" value="ECO:0007669"/>
    <property type="project" value="UniProtKB-KW"/>
</dbReference>
<keyword evidence="2" id="KW-0808">Transferase</keyword>
<evidence type="ECO:0000313" key="2">
    <source>
        <dbReference type="EMBL" id="KAF6763151.1"/>
    </source>
</evidence>
<evidence type="ECO:0000256" key="1">
    <source>
        <dbReference type="ARBA" id="ARBA00010815"/>
    </source>
</evidence>
<keyword evidence="3" id="KW-1185">Reference proteome</keyword>
<dbReference type="CDD" id="cd02440">
    <property type="entry name" value="AdoMet_MTases"/>
    <property type="match status" value="1"/>
</dbReference>
<dbReference type="Gene3D" id="3.40.50.150">
    <property type="entry name" value="Vaccinia Virus protein VP39"/>
    <property type="match status" value="1"/>
</dbReference>
<evidence type="ECO:0000313" key="3">
    <source>
        <dbReference type="Proteomes" id="UP000521943"/>
    </source>
</evidence>
<comment type="similarity">
    <text evidence="1">Belongs to the CFA/CMAS family.</text>
</comment>
<dbReference type="AlphaFoldDB" id="A0A8H6ICR6"/>
<dbReference type="SUPFAM" id="SSF53335">
    <property type="entry name" value="S-adenosyl-L-methionine-dependent methyltransferases"/>
    <property type="match status" value="1"/>
</dbReference>
<sequence length="380" mass="43051">MSSFVYGLLDKGIIPDFIVRQAIRSLSRTRLREIDHGSLEKNHAAKLKWIDGVKARATIADVPEKANEQHYEVPTSFILSTLGPRAKYSSCLYPTGTETLAEAEVLMLESYCEKAQIKDGLEILDLGCGWGSLSLFLAEKYPNARITGLSNSTTQKAFIDSVATEKGFNNLTIITADVNIFEFPDSTRRVSNPNRRFDRILSIEMFEHMKNYEALFKKVSSWLRPSTPSSPNKEGSASASSLAPPNESLLFLQVFCHRTTPYHSEEDDGWMSQNFFSGGTMPSFDLFLYFQSHITLLKSWYLPGTHYSRTAEHWLQLQDANAKEGLNVLREDAVKHGKPANDGDIQFNRFRVFYLAVAEFFNLDKGEQWGVGHYLFRRAD</sequence>
<name>A0A8H6ICR6_9AGAR</name>
<dbReference type="Proteomes" id="UP000521943">
    <property type="component" value="Unassembled WGS sequence"/>
</dbReference>
<dbReference type="PANTHER" id="PTHR43832">
    <property type="match status" value="1"/>
</dbReference>
<dbReference type="EMBL" id="JACGCI010000006">
    <property type="protein sequence ID" value="KAF6763151.1"/>
    <property type="molecule type" value="Genomic_DNA"/>
</dbReference>
<comment type="caution">
    <text evidence="2">The sequence shown here is derived from an EMBL/GenBank/DDBJ whole genome shotgun (WGS) entry which is preliminary data.</text>
</comment>
<dbReference type="InterPro" id="IPR029063">
    <property type="entry name" value="SAM-dependent_MTases_sf"/>
</dbReference>
<reference evidence="2 3" key="1">
    <citation type="submission" date="2020-07" db="EMBL/GenBank/DDBJ databases">
        <title>Comparative genomics of pyrophilous fungi reveals a link between fire events and developmental genes.</title>
        <authorList>
            <consortium name="DOE Joint Genome Institute"/>
            <person name="Steindorff A.S."/>
            <person name="Carver A."/>
            <person name="Calhoun S."/>
            <person name="Stillman K."/>
            <person name="Liu H."/>
            <person name="Lipzen A."/>
            <person name="Pangilinan J."/>
            <person name="Labutti K."/>
            <person name="Bruns T.D."/>
            <person name="Grigoriev I.V."/>
        </authorList>
    </citation>
    <scope>NUCLEOTIDE SEQUENCE [LARGE SCALE GENOMIC DNA]</scope>
    <source>
        <strain evidence="2 3">CBS 144469</strain>
    </source>
</reference>
<organism evidence="2 3">
    <name type="scientific">Ephemerocybe angulata</name>
    <dbReference type="NCBI Taxonomy" id="980116"/>
    <lineage>
        <taxon>Eukaryota</taxon>
        <taxon>Fungi</taxon>
        <taxon>Dikarya</taxon>
        <taxon>Basidiomycota</taxon>
        <taxon>Agaricomycotina</taxon>
        <taxon>Agaricomycetes</taxon>
        <taxon>Agaricomycetidae</taxon>
        <taxon>Agaricales</taxon>
        <taxon>Agaricineae</taxon>
        <taxon>Psathyrellaceae</taxon>
        <taxon>Ephemerocybe</taxon>
    </lineage>
</organism>
<gene>
    <name evidence="2" type="ORF">DFP72DRAFT_1060328</name>
</gene>